<feature type="region of interest" description="Disordered" evidence="1">
    <location>
        <begin position="550"/>
        <end position="594"/>
    </location>
</feature>
<sequence length="594" mass="64868">MALRRPLLLVASAAIALPSSNIHCTAFLAPSSRSFSRPLTPSSTSTSTSSRRHAVLPTNGSSSEQPDAPKTIEEDAALQWELYTRHQAVLDGEWWGTWMTYNYMGDLEDSSVVGVSLQPNNDYTSVTHTHRILSSSTQSDCPTCFSSSQLTTLPTIATYTPTTLGKRHRCASVGMVVGPSVLKSGAMSTELVLRHGDGRVRVTFQHAPVWERGVEPGSCPPQGLKLFRAVVSKEKLRSKSGATTDDDDTTTEGTMIVGQPSAEEERNSPPSPGNPRFFRPVPPYKWHAKWSGTSWTWGPQTGDRGWSILEMDEADSWHGRPRGDATSVWSLVLPGGVLIQCPRVIVGGMAGICRLAWMPEDEGEVGTVGDGNTAKLLRVEASVSALEPIISDDDENMMIGFYPPTLGSLRTDILEKIGELEGVSLEERAQAAEGHVWSAADGDESAENIAVSDDSTKQVDTSNCKTAPSDEDVDLISNEDVGIESTGTQGKQQHRQFVVNPQASHHRSGATSDTQYPRSNWLTTKLSLTTDQEDPPVPLESKYTTLAKVADVGLGPQTPTQQREQQRRAKRIIEYDRLMSASERQYGYEDRRSR</sequence>
<evidence type="ECO:0000256" key="2">
    <source>
        <dbReference type="SAM" id="SignalP"/>
    </source>
</evidence>
<feature type="compositionally biased region" description="Basic and acidic residues" evidence="1">
    <location>
        <begin position="564"/>
        <end position="577"/>
    </location>
</feature>
<dbReference type="AlphaFoldDB" id="A0ABD3NHF0"/>
<gene>
    <name evidence="3" type="ORF">ACHAWU_005602</name>
</gene>
<feature type="compositionally biased region" description="Low complexity" evidence="1">
    <location>
        <begin position="33"/>
        <end position="49"/>
    </location>
</feature>
<reference evidence="3 4" key="1">
    <citation type="submission" date="2024-10" db="EMBL/GenBank/DDBJ databases">
        <title>Updated reference genomes for cyclostephanoid diatoms.</title>
        <authorList>
            <person name="Roberts W.R."/>
            <person name="Alverson A.J."/>
        </authorList>
    </citation>
    <scope>NUCLEOTIDE SEQUENCE [LARGE SCALE GENOMIC DNA]</scope>
    <source>
        <strain evidence="3 4">AJA232-27</strain>
    </source>
</reference>
<accession>A0ABD3NHF0</accession>
<dbReference type="EMBL" id="JALLBG020000011">
    <property type="protein sequence ID" value="KAL3772425.1"/>
    <property type="molecule type" value="Genomic_DNA"/>
</dbReference>
<organism evidence="3 4">
    <name type="scientific">Discostella pseudostelligera</name>
    <dbReference type="NCBI Taxonomy" id="259834"/>
    <lineage>
        <taxon>Eukaryota</taxon>
        <taxon>Sar</taxon>
        <taxon>Stramenopiles</taxon>
        <taxon>Ochrophyta</taxon>
        <taxon>Bacillariophyta</taxon>
        <taxon>Coscinodiscophyceae</taxon>
        <taxon>Thalassiosirophycidae</taxon>
        <taxon>Stephanodiscales</taxon>
        <taxon>Stephanodiscaceae</taxon>
        <taxon>Discostella</taxon>
    </lineage>
</organism>
<name>A0ABD3NHF0_9STRA</name>
<evidence type="ECO:0000256" key="1">
    <source>
        <dbReference type="SAM" id="MobiDB-lite"/>
    </source>
</evidence>
<evidence type="ECO:0008006" key="5">
    <source>
        <dbReference type="Google" id="ProtNLM"/>
    </source>
</evidence>
<keyword evidence="2" id="KW-0732">Signal</keyword>
<feature type="region of interest" description="Disordered" evidence="1">
    <location>
        <begin position="451"/>
        <end position="471"/>
    </location>
</feature>
<comment type="caution">
    <text evidence="3">The sequence shown here is derived from an EMBL/GenBank/DDBJ whole genome shotgun (WGS) entry which is preliminary data.</text>
</comment>
<protein>
    <recommendedName>
        <fullName evidence="5">DUF3598 domain-containing protein</fullName>
    </recommendedName>
</protein>
<feature type="signal peptide" evidence="2">
    <location>
        <begin position="1"/>
        <end position="18"/>
    </location>
</feature>
<dbReference type="Proteomes" id="UP001530293">
    <property type="component" value="Unassembled WGS sequence"/>
</dbReference>
<proteinExistence type="predicted"/>
<evidence type="ECO:0000313" key="4">
    <source>
        <dbReference type="Proteomes" id="UP001530293"/>
    </source>
</evidence>
<evidence type="ECO:0000313" key="3">
    <source>
        <dbReference type="EMBL" id="KAL3772425.1"/>
    </source>
</evidence>
<feature type="region of interest" description="Disordered" evidence="1">
    <location>
        <begin position="33"/>
        <end position="69"/>
    </location>
</feature>
<keyword evidence="4" id="KW-1185">Reference proteome</keyword>
<feature type="chain" id="PRO_5044821859" description="DUF3598 domain-containing protein" evidence="2">
    <location>
        <begin position="19"/>
        <end position="594"/>
    </location>
</feature>
<feature type="region of interest" description="Disordered" evidence="1">
    <location>
        <begin position="235"/>
        <end position="276"/>
    </location>
</feature>